<protein>
    <submittedName>
        <fullName evidence="3">Uncharacterized protein</fullName>
    </submittedName>
</protein>
<evidence type="ECO:0000256" key="1">
    <source>
        <dbReference type="SAM" id="MobiDB-lite"/>
    </source>
</evidence>
<evidence type="ECO:0000313" key="3">
    <source>
        <dbReference type="EMBL" id="MBB5727161.1"/>
    </source>
</evidence>
<evidence type="ECO:0000313" key="4">
    <source>
        <dbReference type="Proteomes" id="UP000560131"/>
    </source>
</evidence>
<feature type="compositionally biased region" description="Low complexity" evidence="1">
    <location>
        <begin position="68"/>
        <end position="79"/>
    </location>
</feature>
<reference evidence="3 4" key="1">
    <citation type="submission" date="2020-08" db="EMBL/GenBank/DDBJ databases">
        <title>Genomic Encyclopedia of Type Strains, Phase IV (KMG-IV): sequencing the most valuable type-strain genomes for metagenomic binning, comparative biology and taxonomic classification.</title>
        <authorList>
            <person name="Goeker M."/>
        </authorList>
    </citation>
    <scope>NUCLEOTIDE SEQUENCE [LARGE SCALE GENOMIC DNA]</scope>
    <source>
        <strain evidence="3 4">DSM 101535</strain>
    </source>
</reference>
<organism evidence="3 4">
    <name type="scientific">Sphingomonas endophytica</name>
    <dbReference type="NCBI Taxonomy" id="869719"/>
    <lineage>
        <taxon>Bacteria</taxon>
        <taxon>Pseudomonadati</taxon>
        <taxon>Pseudomonadota</taxon>
        <taxon>Alphaproteobacteria</taxon>
        <taxon>Sphingomonadales</taxon>
        <taxon>Sphingomonadaceae</taxon>
        <taxon>Sphingomonas</taxon>
    </lineage>
</organism>
<feature type="transmembrane region" description="Helical" evidence="2">
    <location>
        <begin position="23"/>
        <end position="44"/>
    </location>
</feature>
<feature type="region of interest" description="Disordered" evidence="1">
    <location>
        <begin position="1"/>
        <end position="20"/>
    </location>
</feature>
<name>A0ABR6N8P7_9SPHN</name>
<feature type="compositionally biased region" description="Basic and acidic residues" evidence="1">
    <location>
        <begin position="1"/>
        <end position="15"/>
    </location>
</feature>
<keyword evidence="2" id="KW-1133">Transmembrane helix</keyword>
<accession>A0ABR6N8P7</accession>
<dbReference type="EMBL" id="JACIJN010000011">
    <property type="protein sequence ID" value="MBB5727161.1"/>
    <property type="molecule type" value="Genomic_DNA"/>
</dbReference>
<proteinExistence type="predicted"/>
<dbReference type="Proteomes" id="UP000560131">
    <property type="component" value="Unassembled WGS sequence"/>
</dbReference>
<comment type="caution">
    <text evidence="3">The sequence shown here is derived from an EMBL/GenBank/DDBJ whole genome shotgun (WGS) entry which is preliminary data.</text>
</comment>
<keyword evidence="2" id="KW-0812">Transmembrane</keyword>
<feature type="region of interest" description="Disordered" evidence="1">
    <location>
        <begin position="66"/>
        <end position="113"/>
    </location>
</feature>
<dbReference type="RefSeq" id="WP_246346706.1">
    <property type="nucleotide sequence ID" value="NZ_BAABAR010000018.1"/>
</dbReference>
<evidence type="ECO:0000256" key="2">
    <source>
        <dbReference type="SAM" id="Phobius"/>
    </source>
</evidence>
<feature type="compositionally biased region" description="Pro residues" evidence="1">
    <location>
        <begin position="96"/>
        <end position="106"/>
    </location>
</feature>
<keyword evidence="4" id="KW-1185">Reference proteome</keyword>
<sequence>MKAPLKDKAAVERQQAEQTRQRVRVGMIGLAAVVLLIGLASAIFSSVNQQQPVNVTGAAQPELVANMSAPSSAPTAAPTNEPLAEMGVTPGAAPTPAEPQPQPSPDTPTNGML</sequence>
<keyword evidence="2" id="KW-0472">Membrane</keyword>
<gene>
    <name evidence="3" type="ORF">FHS97_003115</name>
</gene>